<accession>A0A6N2RSS9</accession>
<gene>
    <name evidence="1" type="ORF">ACLFYP115_00601</name>
</gene>
<dbReference type="RefSeq" id="WP_156340310.1">
    <property type="nucleotide sequence ID" value="NZ_CACRSQ010000002.1"/>
</dbReference>
<organism evidence="1">
    <name type="scientific">Anaerostipes caccae</name>
    <dbReference type="NCBI Taxonomy" id="105841"/>
    <lineage>
        <taxon>Bacteria</taxon>
        <taxon>Bacillati</taxon>
        <taxon>Bacillota</taxon>
        <taxon>Clostridia</taxon>
        <taxon>Lachnospirales</taxon>
        <taxon>Lachnospiraceae</taxon>
        <taxon>Anaerostipes</taxon>
    </lineage>
</organism>
<proteinExistence type="predicted"/>
<dbReference type="AlphaFoldDB" id="A0A6N2RSS9"/>
<dbReference type="EMBL" id="CACRSQ010000002">
    <property type="protein sequence ID" value="VYS83469.1"/>
    <property type="molecule type" value="Genomic_DNA"/>
</dbReference>
<evidence type="ECO:0000313" key="1">
    <source>
        <dbReference type="EMBL" id="VYS83469.1"/>
    </source>
</evidence>
<reference evidence="1" key="1">
    <citation type="submission" date="2019-11" db="EMBL/GenBank/DDBJ databases">
        <authorList>
            <person name="Feng L."/>
        </authorList>
    </citation>
    <scope>NUCLEOTIDE SEQUENCE</scope>
    <source>
        <strain evidence="1">AcaccaeLFYP115</strain>
    </source>
</reference>
<protein>
    <submittedName>
        <fullName evidence="1">Abi-like protein</fullName>
    </submittedName>
</protein>
<sequence>MKKKGFLTYDEQIAFLREEKNLEIQDEEYAKKILFKTGYFPLINGYKEAYKNPVTNQFQDGITFEDIYELYQFDNDLRSIFIKYILMVERNIKSSLSYHFCLTYGDMQDDYLDMNHYDYSGKKKIVIQNMLKIMRGQLRNDSDYVYIRHYMKKYKYVPLWVLFNVLTIGQLSKIYSCQKGRVQIQVCQDFGPIKINEMIKMLAVMTKFRNVCAHNDRLFDFRTKDALCDMKIHERLSLPREYGRYMYGKNDLFAQMIILKLLLPEDEFKMFFHELKVCFRKHPVHKEVLGKMGFPTKWEKIGRIKKFTKTELK</sequence>
<dbReference type="Pfam" id="PF07751">
    <property type="entry name" value="Abi_2"/>
    <property type="match status" value="1"/>
</dbReference>
<name>A0A6N2RSS9_9FIRM</name>
<dbReference type="InterPro" id="IPR011664">
    <property type="entry name" value="Abi_system_AbiD/AbiF-like"/>
</dbReference>